<keyword evidence="3" id="KW-0808">Transferase</keyword>
<dbReference type="InterPro" id="IPR001610">
    <property type="entry name" value="PAC"/>
</dbReference>
<evidence type="ECO:0000256" key="6">
    <source>
        <dbReference type="SAM" id="Coils"/>
    </source>
</evidence>
<feature type="domain" description="PAC" evidence="10">
    <location>
        <begin position="239"/>
        <end position="289"/>
    </location>
</feature>
<evidence type="ECO:0000313" key="11">
    <source>
        <dbReference type="EMBL" id="KPV51518.1"/>
    </source>
</evidence>
<dbReference type="InterPro" id="IPR050736">
    <property type="entry name" value="Sensor_HK_Regulatory"/>
</dbReference>
<dbReference type="SMART" id="SM00086">
    <property type="entry name" value="PAC"/>
    <property type="match status" value="2"/>
</dbReference>
<evidence type="ECO:0000256" key="2">
    <source>
        <dbReference type="ARBA" id="ARBA00012438"/>
    </source>
</evidence>
<sequence>MTLSKGALVAGGAAQHATTPDKEDTMPDDTDAELFTRDELFRLIVEGARDYELFVLAPNGCVASWNIGAERITGYTVDEIVGQHFACFSTPEDIARGWPEQLLVQAAAEGHVEDRGWRVRKDGTRFWALVVITALRDPGGRLRGFSKLTRDISEQWQAEQTLRQSEARFATMFQASPAAMTLTRLSDSRFIDVNTSYQRLLGYTRAELINQTASALAIYTDAGQREGILRAIRDHGSARDRELRLRAKSGDFLTVLCSLELLELPEGTCLLTSIVDITERRRAELAAQRAAERLHVVAEASRTFSEGSYDEQALLERIARTTTVALSDGCLIARVFDDQWIRPALVYDTDPALAEIGRTLLGIPLHVDEPSITAQVIRSQQPVLIKHVEPAQLRAATKPEYWALIDQLRISSMLCVPLRLQDTAIGSLTFYRRRSEQPFFDEDDLKLAQDLADRAGLAMYNARLLEDVQRQLAERERAEQALNAERALLARRVAERTADLSVANAELARAARLKDEFLANMSHELRTPLNSILGRSQALQEEIYGPLTPKQAEALQGVEESGRHLLALINDILDLSKIEAGKLDLQSEPLDVDQLCRTSMRMVTQAAQHKRISLSITVDSQVETIMADERHMKQMLVNLLSNAVKFTPEGGNVGLIVQGDRARQAVTFTVHDN</sequence>
<accession>A0A0P9D0L6</accession>
<dbReference type="Pfam" id="PF00512">
    <property type="entry name" value="HisKA"/>
    <property type="match status" value="1"/>
</dbReference>
<dbReference type="NCBIfam" id="TIGR00229">
    <property type="entry name" value="sensory_box"/>
    <property type="match status" value="2"/>
</dbReference>
<dbReference type="SMART" id="SM00091">
    <property type="entry name" value="PAS"/>
    <property type="match status" value="2"/>
</dbReference>
<dbReference type="PANTHER" id="PTHR43711:SF31">
    <property type="entry name" value="HISTIDINE KINASE"/>
    <property type="match status" value="1"/>
</dbReference>
<evidence type="ECO:0000313" key="12">
    <source>
        <dbReference type="Proteomes" id="UP000050509"/>
    </source>
</evidence>
<dbReference type="Gene3D" id="1.10.287.130">
    <property type="match status" value="1"/>
</dbReference>
<comment type="caution">
    <text evidence="11">The sequence shown here is derived from an EMBL/GenBank/DDBJ whole genome shotgun (WGS) entry which is preliminary data.</text>
</comment>
<evidence type="ECO:0000256" key="3">
    <source>
        <dbReference type="ARBA" id="ARBA00022679"/>
    </source>
</evidence>
<dbReference type="InterPro" id="IPR005467">
    <property type="entry name" value="His_kinase_dom"/>
</dbReference>
<dbReference type="InterPro" id="IPR000700">
    <property type="entry name" value="PAS-assoc_C"/>
</dbReference>
<evidence type="ECO:0000259" key="9">
    <source>
        <dbReference type="PROSITE" id="PS50112"/>
    </source>
</evidence>
<dbReference type="Pfam" id="PF01590">
    <property type="entry name" value="GAF"/>
    <property type="match status" value="1"/>
</dbReference>
<organism evidence="11 12">
    <name type="scientific">Kouleothrix aurantiaca</name>
    <dbReference type="NCBI Taxonomy" id="186479"/>
    <lineage>
        <taxon>Bacteria</taxon>
        <taxon>Bacillati</taxon>
        <taxon>Chloroflexota</taxon>
        <taxon>Chloroflexia</taxon>
        <taxon>Chloroflexales</taxon>
        <taxon>Roseiflexineae</taxon>
        <taxon>Roseiflexaceae</taxon>
        <taxon>Kouleothrix</taxon>
    </lineage>
</organism>
<dbReference type="InterPro" id="IPR000014">
    <property type="entry name" value="PAS"/>
</dbReference>
<keyword evidence="6" id="KW-0175">Coiled coil</keyword>
<keyword evidence="4" id="KW-0418">Kinase</keyword>
<dbReference type="InterPro" id="IPR029016">
    <property type="entry name" value="GAF-like_dom_sf"/>
</dbReference>
<evidence type="ECO:0000256" key="4">
    <source>
        <dbReference type="ARBA" id="ARBA00022777"/>
    </source>
</evidence>
<feature type="domain" description="PAC" evidence="10">
    <location>
        <begin position="110"/>
        <end position="164"/>
    </location>
</feature>
<feature type="domain" description="PAS" evidence="9">
    <location>
        <begin position="37"/>
        <end position="93"/>
    </location>
</feature>
<dbReference type="SMART" id="SM00065">
    <property type="entry name" value="GAF"/>
    <property type="match status" value="1"/>
</dbReference>
<evidence type="ECO:0000259" key="8">
    <source>
        <dbReference type="PROSITE" id="PS50109"/>
    </source>
</evidence>
<dbReference type="SUPFAM" id="SSF55781">
    <property type="entry name" value="GAF domain-like"/>
    <property type="match status" value="1"/>
</dbReference>
<dbReference type="FunFam" id="1.10.287.130:FF:000145">
    <property type="entry name" value="Sensory transduction histidine kinase"/>
    <property type="match status" value="1"/>
</dbReference>
<keyword evidence="12" id="KW-1185">Reference proteome</keyword>
<feature type="non-terminal residue" evidence="11">
    <location>
        <position position="673"/>
    </location>
</feature>
<dbReference type="PROSITE" id="PS50109">
    <property type="entry name" value="HIS_KIN"/>
    <property type="match status" value="1"/>
</dbReference>
<evidence type="ECO:0000256" key="5">
    <source>
        <dbReference type="ARBA" id="ARBA00023012"/>
    </source>
</evidence>
<dbReference type="Proteomes" id="UP000050509">
    <property type="component" value="Unassembled WGS sequence"/>
</dbReference>
<dbReference type="SMART" id="SM00388">
    <property type="entry name" value="HisKA"/>
    <property type="match status" value="1"/>
</dbReference>
<dbReference type="Gene3D" id="3.30.450.40">
    <property type="match status" value="1"/>
</dbReference>
<dbReference type="EMBL" id="LJCR01000882">
    <property type="protein sequence ID" value="KPV51518.1"/>
    <property type="molecule type" value="Genomic_DNA"/>
</dbReference>
<dbReference type="InterPro" id="IPR036097">
    <property type="entry name" value="HisK_dim/P_sf"/>
</dbReference>
<dbReference type="PANTHER" id="PTHR43711">
    <property type="entry name" value="TWO-COMPONENT HISTIDINE KINASE"/>
    <property type="match status" value="1"/>
</dbReference>
<keyword evidence="5" id="KW-0902">Two-component regulatory system</keyword>
<feature type="coiled-coil region" evidence="6">
    <location>
        <begin position="461"/>
        <end position="488"/>
    </location>
</feature>
<evidence type="ECO:0000256" key="1">
    <source>
        <dbReference type="ARBA" id="ARBA00000085"/>
    </source>
</evidence>
<dbReference type="CDD" id="cd00082">
    <property type="entry name" value="HisKA"/>
    <property type="match status" value="1"/>
</dbReference>
<feature type="domain" description="PAS" evidence="9">
    <location>
        <begin position="165"/>
        <end position="212"/>
    </location>
</feature>
<dbReference type="SUPFAM" id="SSF55874">
    <property type="entry name" value="ATPase domain of HSP90 chaperone/DNA topoisomerase II/histidine kinase"/>
    <property type="match status" value="1"/>
</dbReference>
<proteinExistence type="predicted"/>
<comment type="catalytic activity">
    <reaction evidence="1">
        <text>ATP + protein L-histidine = ADP + protein N-phospho-L-histidine.</text>
        <dbReference type="EC" id="2.7.13.3"/>
    </reaction>
</comment>
<feature type="region of interest" description="Disordered" evidence="7">
    <location>
        <begin position="1"/>
        <end position="29"/>
    </location>
</feature>
<name>A0A0P9D0L6_9CHLR</name>
<dbReference type="Gene3D" id="3.30.565.10">
    <property type="entry name" value="Histidine kinase-like ATPase, C-terminal domain"/>
    <property type="match status" value="1"/>
</dbReference>
<protein>
    <recommendedName>
        <fullName evidence="2">histidine kinase</fullName>
        <ecNumber evidence="2">2.7.13.3</ecNumber>
    </recommendedName>
</protein>
<reference evidence="11 12" key="1">
    <citation type="submission" date="2015-09" db="EMBL/GenBank/DDBJ databases">
        <title>Draft genome sequence of Kouleothrix aurantiaca JCM 19913.</title>
        <authorList>
            <person name="Hemp J."/>
        </authorList>
    </citation>
    <scope>NUCLEOTIDE SEQUENCE [LARGE SCALE GENOMIC DNA]</scope>
    <source>
        <strain evidence="11 12">COM-B</strain>
    </source>
</reference>
<dbReference type="CDD" id="cd00130">
    <property type="entry name" value="PAS"/>
    <property type="match status" value="2"/>
</dbReference>
<dbReference type="SUPFAM" id="SSF47384">
    <property type="entry name" value="Homodimeric domain of signal transducing histidine kinase"/>
    <property type="match status" value="1"/>
</dbReference>
<dbReference type="SUPFAM" id="SSF55785">
    <property type="entry name" value="PYP-like sensor domain (PAS domain)"/>
    <property type="match status" value="2"/>
</dbReference>
<dbReference type="PROSITE" id="PS50113">
    <property type="entry name" value="PAC"/>
    <property type="match status" value="2"/>
</dbReference>
<gene>
    <name evidence="11" type="ORF">SE17_20740</name>
</gene>
<dbReference type="Pfam" id="PF13426">
    <property type="entry name" value="PAS_9"/>
    <property type="match status" value="2"/>
</dbReference>
<dbReference type="InterPro" id="IPR003018">
    <property type="entry name" value="GAF"/>
</dbReference>
<evidence type="ECO:0000256" key="7">
    <source>
        <dbReference type="SAM" id="MobiDB-lite"/>
    </source>
</evidence>
<feature type="domain" description="Histidine kinase" evidence="8">
    <location>
        <begin position="520"/>
        <end position="673"/>
    </location>
</feature>
<dbReference type="InterPro" id="IPR003661">
    <property type="entry name" value="HisK_dim/P_dom"/>
</dbReference>
<dbReference type="GO" id="GO:0000155">
    <property type="term" value="F:phosphorelay sensor kinase activity"/>
    <property type="evidence" value="ECO:0007669"/>
    <property type="project" value="InterPro"/>
</dbReference>
<dbReference type="Gene3D" id="3.30.450.20">
    <property type="entry name" value="PAS domain"/>
    <property type="match status" value="2"/>
</dbReference>
<dbReference type="InterPro" id="IPR036890">
    <property type="entry name" value="HATPase_C_sf"/>
</dbReference>
<dbReference type="AlphaFoldDB" id="A0A0P9D0L6"/>
<dbReference type="InterPro" id="IPR035965">
    <property type="entry name" value="PAS-like_dom_sf"/>
</dbReference>
<dbReference type="PROSITE" id="PS50112">
    <property type="entry name" value="PAS"/>
    <property type="match status" value="2"/>
</dbReference>
<dbReference type="EC" id="2.7.13.3" evidence="2"/>
<evidence type="ECO:0000259" key="10">
    <source>
        <dbReference type="PROSITE" id="PS50113"/>
    </source>
</evidence>